<proteinExistence type="predicted"/>
<reference evidence="1" key="1">
    <citation type="journal article" date="2015" name="Nature">
        <title>Complex archaea that bridge the gap between prokaryotes and eukaryotes.</title>
        <authorList>
            <person name="Spang A."/>
            <person name="Saw J.H."/>
            <person name="Jorgensen S.L."/>
            <person name="Zaremba-Niedzwiedzka K."/>
            <person name="Martijn J."/>
            <person name="Lind A.E."/>
            <person name="van Eijk R."/>
            <person name="Schleper C."/>
            <person name="Guy L."/>
            <person name="Ettema T.J."/>
        </authorList>
    </citation>
    <scope>NUCLEOTIDE SEQUENCE</scope>
</reference>
<dbReference type="EMBL" id="LAZR01002889">
    <property type="protein sequence ID" value="KKN24344.1"/>
    <property type="molecule type" value="Genomic_DNA"/>
</dbReference>
<gene>
    <name evidence="1" type="ORF">LCGC14_0895710</name>
</gene>
<accession>A0A0F9P2S1</accession>
<organism evidence="1">
    <name type="scientific">marine sediment metagenome</name>
    <dbReference type="NCBI Taxonomy" id="412755"/>
    <lineage>
        <taxon>unclassified sequences</taxon>
        <taxon>metagenomes</taxon>
        <taxon>ecological metagenomes</taxon>
    </lineage>
</organism>
<name>A0A0F9P2S1_9ZZZZ</name>
<protein>
    <submittedName>
        <fullName evidence="1">Uncharacterized protein</fullName>
    </submittedName>
</protein>
<comment type="caution">
    <text evidence="1">The sequence shown here is derived from an EMBL/GenBank/DDBJ whole genome shotgun (WGS) entry which is preliminary data.</text>
</comment>
<sequence>MVSGSSPAPAIIAPSIWRRSAGSIPVRSITSDTTLLIIERGKTMKGQKSNLSERAMLVTLKVHLLRASVKDKTVTHEVVTAKKATEDAGGWTTHMLPKGAMYAVTAAASQIKQAHNMWTLPWMDGGMRILPSELFMKYSESMRKAQQQFEKAVRDFLDNDYPRLRLNAHQRLAGLLNSDVVLPTAEEARQKFSIDHNVLPLPDATDFRVNLGDEQVKSLKKNVARSIEAMTKKAVGDLYQQLGKMIERIVKQTSGEKKQIYDSLISNLKDLCDTIPLLNLTDDPNLEELRKECVSKLARLKPDDLREDKGKRKKAHKNAEEIMAKLQGYSSL</sequence>
<evidence type="ECO:0000313" key="1">
    <source>
        <dbReference type="EMBL" id="KKN24344.1"/>
    </source>
</evidence>
<dbReference type="AlphaFoldDB" id="A0A0F9P2S1"/>